<protein>
    <submittedName>
        <fullName evidence="1">RecBCD enzyme subunit RecD</fullName>
    </submittedName>
</protein>
<sequence>MTMALTADSYSFLDKQLADLLLRLCSNDGHTLSPEQKTQLTTLARHTSAATRNGIIALPLAEIADGSEDFPYTPDNMKALLDLPVVGSAGDYAPLIIEDDHVWLNRYWQYENRLAHSL</sequence>
<dbReference type="EMBL" id="CACVAV010000288">
    <property type="protein sequence ID" value="CAA6818473.1"/>
    <property type="molecule type" value="Genomic_DNA"/>
</dbReference>
<accession>A0A6S6TR74</accession>
<gene>
    <name evidence="1" type="ORF">HELGO_WM49471</name>
</gene>
<name>A0A6S6TR74_9GAMM</name>
<feature type="non-terminal residue" evidence="1">
    <location>
        <position position="118"/>
    </location>
</feature>
<reference evidence="1" key="1">
    <citation type="submission" date="2020-01" db="EMBL/GenBank/DDBJ databases">
        <authorList>
            <person name="Meier V. D."/>
            <person name="Meier V D."/>
        </authorList>
    </citation>
    <scope>NUCLEOTIDE SEQUENCE</scope>
    <source>
        <strain evidence="1">HLG_WM_MAG_08</strain>
    </source>
</reference>
<proteinExistence type="predicted"/>
<organism evidence="1">
    <name type="scientific">uncultured Thiotrichaceae bacterium</name>
    <dbReference type="NCBI Taxonomy" id="298394"/>
    <lineage>
        <taxon>Bacteria</taxon>
        <taxon>Pseudomonadati</taxon>
        <taxon>Pseudomonadota</taxon>
        <taxon>Gammaproteobacteria</taxon>
        <taxon>Thiotrichales</taxon>
        <taxon>Thiotrichaceae</taxon>
        <taxon>environmental samples</taxon>
    </lineage>
</organism>
<dbReference type="AlphaFoldDB" id="A0A6S6TR74"/>
<evidence type="ECO:0000313" key="1">
    <source>
        <dbReference type="EMBL" id="CAA6818473.1"/>
    </source>
</evidence>